<feature type="compositionally biased region" description="Low complexity" evidence="7">
    <location>
        <begin position="588"/>
        <end position="600"/>
    </location>
</feature>
<keyword evidence="3" id="KW-0847">Vitamin C</keyword>
<feature type="compositionally biased region" description="Basic and acidic residues" evidence="7">
    <location>
        <begin position="504"/>
        <end position="526"/>
    </location>
</feature>
<comment type="caution">
    <text evidence="10">The sequence shown here is derived from an EMBL/GenBank/DDBJ whole genome shotgun (WGS) entry which is preliminary data.</text>
</comment>
<dbReference type="OrthoDB" id="1736837at2759"/>
<evidence type="ECO:0000256" key="2">
    <source>
        <dbReference type="ARBA" id="ARBA00022723"/>
    </source>
</evidence>
<keyword evidence="5" id="KW-0560">Oxidoreductase</keyword>
<feature type="compositionally biased region" description="Basic and acidic residues" evidence="7">
    <location>
        <begin position="560"/>
        <end position="580"/>
    </location>
</feature>
<evidence type="ECO:0000256" key="5">
    <source>
        <dbReference type="ARBA" id="ARBA00023002"/>
    </source>
</evidence>
<dbReference type="PROSITE" id="PS51471">
    <property type="entry name" value="FE2OG_OXY"/>
    <property type="match status" value="1"/>
</dbReference>
<dbReference type="GO" id="GO:0031418">
    <property type="term" value="F:L-ascorbic acid binding"/>
    <property type="evidence" value="ECO:0007669"/>
    <property type="project" value="UniProtKB-KW"/>
</dbReference>
<dbReference type="PROSITE" id="PS50802">
    <property type="entry name" value="OTU"/>
    <property type="match status" value="1"/>
</dbReference>
<evidence type="ECO:0000256" key="6">
    <source>
        <dbReference type="ARBA" id="ARBA00023004"/>
    </source>
</evidence>
<organism evidence="10 11">
    <name type="scientific">Symbiodinium pilosum</name>
    <name type="common">Dinoflagellate</name>
    <dbReference type="NCBI Taxonomy" id="2952"/>
    <lineage>
        <taxon>Eukaryota</taxon>
        <taxon>Sar</taxon>
        <taxon>Alveolata</taxon>
        <taxon>Dinophyceae</taxon>
        <taxon>Suessiales</taxon>
        <taxon>Symbiodiniaceae</taxon>
        <taxon>Symbiodinium</taxon>
    </lineage>
</organism>
<feature type="domain" description="OTU" evidence="8">
    <location>
        <begin position="653"/>
        <end position="888"/>
    </location>
</feature>
<keyword evidence="2" id="KW-0479">Metal-binding</keyword>
<keyword evidence="4" id="KW-0223">Dioxygenase</keyword>
<dbReference type="PANTHER" id="PTHR24014:SF4">
    <property type="entry name" value="2-OXOGLUTARATE AND IRON-DEPENDENT OXYGENASE DOMAIN-CONTAINING PROTEIN 2"/>
    <property type="match status" value="1"/>
</dbReference>
<feature type="region of interest" description="Disordered" evidence="7">
    <location>
        <begin position="560"/>
        <end position="606"/>
    </location>
</feature>
<dbReference type="GO" id="GO:0005506">
    <property type="term" value="F:iron ion binding"/>
    <property type="evidence" value="ECO:0007669"/>
    <property type="project" value="InterPro"/>
</dbReference>
<dbReference type="InterPro" id="IPR003323">
    <property type="entry name" value="OTU_dom"/>
</dbReference>
<feature type="region of interest" description="Disordered" evidence="7">
    <location>
        <begin position="535"/>
        <end position="554"/>
    </location>
</feature>
<reference evidence="10" key="1">
    <citation type="submission" date="2021-02" db="EMBL/GenBank/DDBJ databases">
        <authorList>
            <person name="Dougan E. K."/>
            <person name="Rhodes N."/>
            <person name="Thang M."/>
            <person name="Chan C."/>
        </authorList>
    </citation>
    <scope>NUCLEOTIDE SEQUENCE</scope>
</reference>
<evidence type="ECO:0000256" key="3">
    <source>
        <dbReference type="ARBA" id="ARBA00022896"/>
    </source>
</evidence>
<dbReference type="Gene3D" id="2.60.120.620">
    <property type="entry name" value="q2cbj1_9rhob like domain"/>
    <property type="match status" value="1"/>
</dbReference>
<evidence type="ECO:0000313" key="10">
    <source>
        <dbReference type="EMBL" id="CAE7476102.1"/>
    </source>
</evidence>
<feature type="domain" description="Fe2OG dioxygenase" evidence="9">
    <location>
        <begin position="290"/>
        <end position="384"/>
    </location>
</feature>
<dbReference type="SMART" id="SM00702">
    <property type="entry name" value="P4Hc"/>
    <property type="match status" value="1"/>
</dbReference>
<evidence type="ECO:0000256" key="7">
    <source>
        <dbReference type="SAM" id="MobiDB-lite"/>
    </source>
</evidence>
<dbReference type="InterPro" id="IPR006620">
    <property type="entry name" value="Pro_4_hyd_alph"/>
</dbReference>
<evidence type="ECO:0000259" key="9">
    <source>
        <dbReference type="PROSITE" id="PS51471"/>
    </source>
</evidence>
<dbReference type="InterPro" id="IPR005123">
    <property type="entry name" value="Oxoglu/Fe-dep_dioxygenase_dom"/>
</dbReference>
<evidence type="ECO:0000313" key="11">
    <source>
        <dbReference type="Proteomes" id="UP000649617"/>
    </source>
</evidence>
<keyword evidence="11" id="KW-1185">Reference proteome</keyword>
<gene>
    <name evidence="10" type="primary">ICU11</name>
    <name evidence="10" type="ORF">SPIL2461_LOCUS12108</name>
</gene>
<evidence type="ECO:0000259" key="8">
    <source>
        <dbReference type="PROSITE" id="PS50802"/>
    </source>
</evidence>
<name>A0A812SFN3_SYMPI</name>
<accession>A0A812SFN3</accession>
<dbReference type="Proteomes" id="UP000649617">
    <property type="component" value="Unassembled WGS sequence"/>
</dbReference>
<dbReference type="PANTHER" id="PTHR24014">
    <property type="entry name" value="2-OXOGLUTARATE AND IRON-DEPENDENT OXYGENASE DOMAIN-CONTAINING PROTEIN 2"/>
    <property type="match status" value="1"/>
</dbReference>
<evidence type="ECO:0000256" key="1">
    <source>
        <dbReference type="ARBA" id="ARBA00001961"/>
    </source>
</evidence>
<feature type="region of interest" description="Disordered" evidence="7">
    <location>
        <begin position="504"/>
        <end position="530"/>
    </location>
</feature>
<keyword evidence="6" id="KW-0408">Iron</keyword>
<comment type="cofactor">
    <cofactor evidence="1">
        <name>L-ascorbate</name>
        <dbReference type="ChEBI" id="CHEBI:38290"/>
    </cofactor>
</comment>
<proteinExistence type="predicted"/>
<dbReference type="Gene3D" id="3.90.70.80">
    <property type="match status" value="1"/>
</dbReference>
<sequence length="888" mass="98841">MPSAVLREDISGLRKEPFAVHVSDPEVMGIAEDRIKDGTELFVPRGDTGPWLVSIVVHGPASTCYDHRLRLQVKVNSAWPQTPAEVRVQNWLQHALVKADGIVDEAALAEALSKSDSNGEGVSKLCRTMQAVMLLLREPEQLCETADADAIKDAAEANAECFKTISQYRALRRHEHLFNDEIAFSKDMFDPKFWTAYATNTPEAWSAIMTEEAPEVYSFPIFSDSFCKDMVEELDAFNASGLPARRPNSMNNYGVVVNEIGMEPALDKLVHTFLQPVAHHLFPGPGSHFDRHHTFVVRYKVGEDLGLDMHTDDSDVTFNVCLGREFKGAGLQFCGNQGAPNHRHASLLYQHKLGHCVVHRGHRRHGADDITEGERLNLIVWTRNIEYRRSRLWSRHNMQLQSTGYCQESAPPDPVCLSYTHDRDYGVFKEYKTQKMMQNCGTGAFTPMTENNLLNGSMLKLFALCESKQGLLGKDVRAYMGPGAAGADLGYQAQKEREKQLEKAQKHQEVSEFRRAASDHRIDKAMTKPSKVAQTIAPEVGPQVGPQAKKRMPSFVKVKSKEDVFEEKQEPDSKRARVEGAETSALNAAAGSPTSSPAGGSLLGGYESSDEAGHIAAAEQVARAAAQVSSGKCRTQNMNDREILSNLQQRYGWTPRDMGAGGNCLFLSMALQVQANDVKDLASRSSAWEAALGENLTDRWEGMGLGDRASLLRRMAILNESEFIAELAATRARGEQLSADVEWRTRELFTDMAEEFISSNKTELAADIPGWNREGLYSRVREVVSSWTLDQICEFVLLHADEYLQTTGREGNWAGSSEMAALSSVLQRPVQAYGNNWVSQDEVKLEQAEDDKNWRVLPYFEANCFMEPRGDAIRVFQTHGGGHYQMLA</sequence>
<dbReference type="EMBL" id="CAJNIZ010024335">
    <property type="protein sequence ID" value="CAE7476102.1"/>
    <property type="molecule type" value="Genomic_DNA"/>
</dbReference>
<evidence type="ECO:0000256" key="4">
    <source>
        <dbReference type="ARBA" id="ARBA00022964"/>
    </source>
</evidence>
<protein>
    <submittedName>
        <fullName evidence="10">ICU11 protein</fullName>
    </submittedName>
</protein>
<dbReference type="Pfam" id="PF25238">
    <property type="entry name" value="OGFOD2-like"/>
    <property type="match status" value="1"/>
</dbReference>
<dbReference type="AlphaFoldDB" id="A0A812SFN3"/>
<dbReference type="GO" id="GO:0051213">
    <property type="term" value="F:dioxygenase activity"/>
    <property type="evidence" value="ECO:0007669"/>
    <property type="project" value="UniProtKB-KW"/>
</dbReference>
<dbReference type="GO" id="GO:0016705">
    <property type="term" value="F:oxidoreductase activity, acting on paired donors, with incorporation or reduction of molecular oxygen"/>
    <property type="evidence" value="ECO:0007669"/>
    <property type="project" value="InterPro"/>
</dbReference>
<dbReference type="CDD" id="cd22744">
    <property type="entry name" value="OTU"/>
    <property type="match status" value="1"/>
</dbReference>